<evidence type="ECO:0000313" key="5">
    <source>
        <dbReference type="Proteomes" id="UP000681035"/>
    </source>
</evidence>
<dbReference type="Proteomes" id="UP000681035">
    <property type="component" value="Chromosome"/>
</dbReference>
<dbReference type="Gene3D" id="3.40.190.10">
    <property type="entry name" value="Periplasmic binding protein-like II"/>
    <property type="match status" value="1"/>
</dbReference>
<dbReference type="NCBIfam" id="TIGR00350">
    <property type="entry name" value="lytR_cpsA_psr"/>
    <property type="match status" value="1"/>
</dbReference>
<dbReference type="PANTHER" id="PTHR33392:SF6">
    <property type="entry name" value="POLYISOPRENYL-TEICHOIC ACID--PEPTIDOGLYCAN TEICHOIC ACID TRANSFERASE TAGU"/>
    <property type="match status" value="1"/>
</dbReference>
<dbReference type="RefSeq" id="WP_213542171.1">
    <property type="nucleotide sequence ID" value="NZ_AP023418.1"/>
</dbReference>
<feature type="domain" description="Cell envelope-related transcriptional attenuator" evidence="3">
    <location>
        <begin position="260"/>
        <end position="416"/>
    </location>
</feature>
<feature type="transmembrane region" description="Helical" evidence="2">
    <location>
        <begin position="51"/>
        <end position="69"/>
    </location>
</feature>
<sequence>MTSKQTHSDTSGSRRMAWMDWFGLIALGLLMVCSLVLLGQLLNLDMLDNKYLLLLMAGILILNSGHAVVQLPRRPSKGGHAAKIGCGVLAVILSAGMIYGAVAGGSLKSAVTRIVGKMAEKQTIDIIVLKDNEASSIEDAVGYTFGVLENADQENTAEVLKTLSDLNPTSKAYASVPQLADALYDGEVDAIILNDGYLPILEQTEGYTDFDNYTRILKQFDFTKEVAPVVPNESITVEPFVVYCSGIDARNSDVNIQSLSDVNILAVVNPKSRQILLLNTPRDYFLPLSFNGQLDKLTHAGMYGIDESMRVLDDLYGVETQYYARVNFYGLTKIVDALGGVDVYSEQTFTTKVMQIPDKNGNLYDDYFSFTEGMNYNVDGQAALAFCRERYSFSDGDNQRGRNQMAMIKAIFNKATSPAILSTYGEVLDAVADTMITNMPYEDISSLVKMQLSDMSGWNITSYSVTGYGGTEECYSMPGQALWVMWPDYDTVNVAKDLIAQVMAGQTPVIPED</sequence>
<proteinExistence type="inferred from homology"/>
<keyword evidence="2" id="KW-1133">Transmembrane helix</keyword>
<organism evidence="4 5">
    <name type="scientific">Vescimonas coprocola</name>
    <dbReference type="NCBI Taxonomy" id="2714355"/>
    <lineage>
        <taxon>Bacteria</taxon>
        <taxon>Bacillati</taxon>
        <taxon>Bacillota</taxon>
        <taxon>Clostridia</taxon>
        <taxon>Eubacteriales</taxon>
        <taxon>Oscillospiraceae</taxon>
        <taxon>Vescimonas</taxon>
    </lineage>
</organism>
<feature type="transmembrane region" description="Helical" evidence="2">
    <location>
        <begin position="21"/>
        <end position="39"/>
    </location>
</feature>
<dbReference type="Pfam" id="PF03816">
    <property type="entry name" value="LytR_cpsA_psr"/>
    <property type="match status" value="1"/>
</dbReference>
<protein>
    <submittedName>
        <fullName evidence="4">LytR family transcriptional regulator</fullName>
    </submittedName>
</protein>
<evidence type="ECO:0000256" key="1">
    <source>
        <dbReference type="ARBA" id="ARBA00006068"/>
    </source>
</evidence>
<dbReference type="InterPro" id="IPR004474">
    <property type="entry name" value="LytR_CpsA_psr"/>
</dbReference>
<name>A0A810Q4H4_9FIRM</name>
<dbReference type="SUPFAM" id="SSF53850">
    <property type="entry name" value="Periplasmic binding protein-like II"/>
    <property type="match status" value="1"/>
</dbReference>
<keyword evidence="5" id="KW-1185">Reference proteome</keyword>
<dbReference type="KEGG" id="vcop:MM50RIKEN_12080"/>
<gene>
    <name evidence="4" type="primary">cpsA</name>
    <name evidence="4" type="ORF">MM50RIKEN_12080</name>
</gene>
<evidence type="ECO:0000256" key="2">
    <source>
        <dbReference type="SAM" id="Phobius"/>
    </source>
</evidence>
<evidence type="ECO:0000259" key="3">
    <source>
        <dbReference type="Pfam" id="PF03816"/>
    </source>
</evidence>
<dbReference type="EMBL" id="AP023418">
    <property type="protein sequence ID" value="BCK81445.1"/>
    <property type="molecule type" value="Genomic_DNA"/>
</dbReference>
<dbReference type="AlphaFoldDB" id="A0A810Q4H4"/>
<evidence type="ECO:0000313" key="4">
    <source>
        <dbReference type="EMBL" id="BCK81445.1"/>
    </source>
</evidence>
<dbReference type="InterPro" id="IPR050922">
    <property type="entry name" value="LytR/CpsA/Psr_CW_biosynth"/>
</dbReference>
<keyword evidence="2" id="KW-0472">Membrane</keyword>
<reference evidence="4" key="1">
    <citation type="submission" date="2020-09" db="EMBL/GenBank/DDBJ databases">
        <title>New species isolated from human feces.</title>
        <authorList>
            <person name="Kitahara M."/>
            <person name="Shigeno Y."/>
            <person name="Shime M."/>
            <person name="Matsumoto Y."/>
            <person name="Nakamura S."/>
            <person name="Motooka D."/>
            <person name="Fukuoka S."/>
            <person name="Nishikawa H."/>
            <person name="Benno Y."/>
        </authorList>
    </citation>
    <scope>NUCLEOTIDE SEQUENCE</scope>
    <source>
        <strain evidence="4">MM50</strain>
    </source>
</reference>
<comment type="similarity">
    <text evidence="1">Belongs to the LytR/CpsA/Psr (LCP) family.</text>
</comment>
<dbReference type="PANTHER" id="PTHR33392">
    <property type="entry name" value="POLYISOPRENYL-TEICHOIC ACID--PEPTIDOGLYCAN TEICHOIC ACID TRANSFERASE TAGU"/>
    <property type="match status" value="1"/>
</dbReference>
<keyword evidence="2" id="KW-0812">Transmembrane</keyword>
<accession>A0A810Q4H4</accession>
<feature type="transmembrane region" description="Helical" evidence="2">
    <location>
        <begin position="81"/>
        <end position="102"/>
    </location>
</feature>
<dbReference type="Gene3D" id="3.40.630.190">
    <property type="entry name" value="LCP protein"/>
    <property type="match status" value="1"/>
</dbReference>